<dbReference type="Proteomes" id="UP001065174">
    <property type="component" value="Chromosome"/>
</dbReference>
<keyword evidence="1" id="KW-0175">Coiled coil</keyword>
<feature type="coiled-coil region" evidence="1">
    <location>
        <begin position="67"/>
        <end position="102"/>
    </location>
</feature>
<gene>
    <name evidence="2" type="ORF">N6H18_03830</name>
</gene>
<protein>
    <recommendedName>
        <fullName evidence="4">Colicin import membrane protein</fullName>
    </recommendedName>
</protein>
<sequence>MFKSIGAFISGIFTPEPKELIVKISKANQEGLYKSIELAKKVAEEQKRHAILAEKRAIKQAAIDKKLAEKKAKLEAKEASKKAALEAKAAQKAAKLKEKEAKQKA</sequence>
<name>A0ABY6CRE7_9BACT</name>
<reference evidence="2" key="1">
    <citation type="submission" date="2022-09" db="EMBL/GenBank/DDBJ databases">
        <title>Comparative genomics and taxonomic characterization of three novel marine species of genus Reichenbachiella exhibiting antioxidant and polysaccharide degradation activities.</title>
        <authorList>
            <person name="Muhammad N."/>
            <person name="Lee Y.-J."/>
            <person name="Ko J."/>
            <person name="Kim S.-G."/>
        </authorList>
    </citation>
    <scope>NUCLEOTIDE SEQUENCE</scope>
    <source>
        <strain evidence="2">BKB1-1</strain>
    </source>
</reference>
<keyword evidence="3" id="KW-1185">Reference proteome</keyword>
<proteinExistence type="predicted"/>
<organism evidence="2 3">
    <name type="scientific">Reichenbachiella agarivorans</name>
    <dbReference type="NCBI Taxonomy" id="2979464"/>
    <lineage>
        <taxon>Bacteria</taxon>
        <taxon>Pseudomonadati</taxon>
        <taxon>Bacteroidota</taxon>
        <taxon>Cytophagia</taxon>
        <taxon>Cytophagales</taxon>
        <taxon>Reichenbachiellaceae</taxon>
        <taxon>Reichenbachiella</taxon>
    </lineage>
</organism>
<accession>A0ABY6CRE7</accession>
<evidence type="ECO:0000313" key="3">
    <source>
        <dbReference type="Proteomes" id="UP001065174"/>
    </source>
</evidence>
<dbReference type="RefSeq" id="WP_262310513.1">
    <property type="nucleotide sequence ID" value="NZ_CP106679.1"/>
</dbReference>
<dbReference type="EMBL" id="CP106679">
    <property type="protein sequence ID" value="UXP33084.1"/>
    <property type="molecule type" value="Genomic_DNA"/>
</dbReference>
<evidence type="ECO:0000256" key="1">
    <source>
        <dbReference type="SAM" id="Coils"/>
    </source>
</evidence>
<evidence type="ECO:0008006" key="4">
    <source>
        <dbReference type="Google" id="ProtNLM"/>
    </source>
</evidence>
<evidence type="ECO:0000313" key="2">
    <source>
        <dbReference type="EMBL" id="UXP33084.1"/>
    </source>
</evidence>